<evidence type="ECO:0000256" key="3">
    <source>
        <dbReference type="ARBA" id="ARBA00011738"/>
    </source>
</evidence>
<reference evidence="9" key="2">
    <citation type="submission" date="2025-09" db="UniProtKB">
        <authorList>
            <consortium name="Ensembl"/>
        </authorList>
    </citation>
    <scope>IDENTIFICATION</scope>
</reference>
<comment type="subunit">
    <text evidence="3">Homodimer.</text>
</comment>
<dbReference type="CDD" id="cd07711">
    <property type="entry name" value="MBLAC1-like_MBL-fold"/>
    <property type="match status" value="1"/>
</dbReference>
<dbReference type="RefSeq" id="XP_026147663.1">
    <property type="nucleotide sequence ID" value="XM_026291878.1"/>
</dbReference>
<dbReference type="PANTHER" id="PTHR23200:SF48">
    <property type="entry name" value="METALLO-BETA-LACTAMASE DOMAIN-CONTAINING PROTEIN 1"/>
    <property type="match status" value="1"/>
</dbReference>
<organism evidence="9 10">
    <name type="scientific">Mastacembelus armatus</name>
    <name type="common">zig-zag eel</name>
    <dbReference type="NCBI Taxonomy" id="205130"/>
    <lineage>
        <taxon>Eukaryota</taxon>
        <taxon>Metazoa</taxon>
        <taxon>Chordata</taxon>
        <taxon>Craniata</taxon>
        <taxon>Vertebrata</taxon>
        <taxon>Euteleostomi</taxon>
        <taxon>Actinopterygii</taxon>
        <taxon>Neopterygii</taxon>
        <taxon>Teleostei</taxon>
        <taxon>Neoteleostei</taxon>
        <taxon>Acanthomorphata</taxon>
        <taxon>Anabantaria</taxon>
        <taxon>Synbranchiformes</taxon>
        <taxon>Mastacembelidae</taxon>
        <taxon>Mastacembelus</taxon>
    </lineage>
</organism>
<proteinExistence type="inferred from homology"/>
<dbReference type="SUPFAM" id="SSF56281">
    <property type="entry name" value="Metallo-hydrolase/oxidoreductase"/>
    <property type="match status" value="1"/>
</dbReference>
<dbReference type="InterPro" id="IPR001279">
    <property type="entry name" value="Metallo-B-lactamas"/>
</dbReference>
<dbReference type="GeneID" id="113121411"/>
<dbReference type="InParanoid" id="A0A7N9ATN6"/>
<dbReference type="Proteomes" id="UP000261640">
    <property type="component" value="Unplaced"/>
</dbReference>
<feature type="domain" description="Metallo-beta-lactamase" evidence="8">
    <location>
        <begin position="51"/>
        <end position="212"/>
    </location>
</feature>
<dbReference type="Gene3D" id="3.60.15.10">
    <property type="entry name" value="Ribonuclease Z/Hydroxyacylglutathione hydrolase-like"/>
    <property type="match status" value="1"/>
</dbReference>
<dbReference type="InterPro" id="IPR036866">
    <property type="entry name" value="RibonucZ/Hydroxyglut_hydro"/>
</dbReference>
<sequence length="221" mass="23731">MIEAESEVMLGHFKTASLPESQLHFPGHPYSVSVLKVGYCVPQTDGTFKADGTITLITGPKTILVDTGGPWDRAFLLTTLKERGLEPGDINVVVGTHGHSDHIGNVGLFPSALLFVGYDISVGDTYRANKLADGQAYTIDEHVYVVPTPGHTGQDVGVQVKGTSAGTVLVAGDLFECHLDEESWRNLSMNVAVQEVSRQDALRTADVIIPGHGPPFRVLRT</sequence>
<keyword evidence="10" id="KW-1185">Reference proteome</keyword>
<dbReference type="OrthoDB" id="10250730at2759"/>
<dbReference type="GeneTree" id="ENSGT00390000016193"/>
<evidence type="ECO:0000313" key="10">
    <source>
        <dbReference type="Proteomes" id="UP000261640"/>
    </source>
</evidence>
<comment type="function">
    <text evidence="7">Endoribonuclease that catalyzes the hydrolysis of histone-coding pre-mRNA 3'-end. Involved in histone pre-mRNA processing during the S-phase of the cell cycle, which is required for entering/progressing through S-phase. Cleaves histone pre-mRNA at a major and a minor cleavage site after the 5'-ACCCA-3' and the 5'-ACCCACA-3' sequence, respectively, and located downstream of the stem-loop. May require the presence of the HDE element located at the histone pre-RNA 3'-end to avoid non-specific cleavage.</text>
</comment>
<evidence type="ECO:0000256" key="6">
    <source>
        <dbReference type="ARBA" id="ARBA00044690"/>
    </source>
</evidence>
<dbReference type="GO" id="GO:0005829">
    <property type="term" value="C:cytosol"/>
    <property type="evidence" value="ECO:0007669"/>
    <property type="project" value="UniProtKB-SubCell"/>
</dbReference>
<comment type="catalytic activity">
    <reaction evidence="6">
        <text>a ribonucleotidyl-ribonucleotide-RNA + H2O = a 3'-end ribonucleotide-RNA + a 5'-end 5'-phospho-ribonucleoside-RNA + H(+)</text>
        <dbReference type="Rhea" id="RHEA:68096"/>
        <dbReference type="Rhea" id="RHEA-COMP:15179"/>
        <dbReference type="Rhea" id="RHEA-COMP:17355"/>
        <dbReference type="Rhea" id="RHEA-COMP:17428"/>
        <dbReference type="ChEBI" id="CHEBI:15377"/>
        <dbReference type="ChEBI" id="CHEBI:15378"/>
        <dbReference type="ChEBI" id="CHEBI:74896"/>
        <dbReference type="ChEBI" id="CHEBI:138282"/>
        <dbReference type="ChEBI" id="CHEBI:173118"/>
    </reaction>
    <physiologicalReaction direction="left-to-right" evidence="6">
        <dbReference type="Rhea" id="RHEA:68097"/>
    </physiologicalReaction>
</comment>
<dbReference type="PANTHER" id="PTHR23200">
    <property type="entry name" value="METALLO-BETA-LACTAMASE DOMAIN-CONTAINING PROTEIN 1"/>
    <property type="match status" value="1"/>
</dbReference>
<evidence type="ECO:0000313" key="9">
    <source>
        <dbReference type="Ensembl" id="ENSMAMP00000061506.1"/>
    </source>
</evidence>
<evidence type="ECO:0000256" key="5">
    <source>
        <dbReference type="ARBA" id="ARBA00032988"/>
    </source>
</evidence>
<comment type="subcellular location">
    <subcellularLocation>
        <location evidence="1">Cytoplasm</location>
        <location evidence="1">Cytosol</location>
    </subcellularLocation>
</comment>
<dbReference type="InterPro" id="IPR039344">
    <property type="entry name" value="MBLAC1"/>
</dbReference>
<reference evidence="9" key="1">
    <citation type="submission" date="2025-08" db="UniProtKB">
        <authorList>
            <consortium name="Ensembl"/>
        </authorList>
    </citation>
    <scope>IDENTIFICATION</scope>
</reference>
<comment type="similarity">
    <text evidence="2">Belongs to the metallo-beta-lactamase superfamily. Glyoxalase II family.</text>
</comment>
<dbReference type="Pfam" id="PF00753">
    <property type="entry name" value="Lactamase_B"/>
    <property type="match status" value="1"/>
</dbReference>
<evidence type="ECO:0000259" key="8">
    <source>
        <dbReference type="SMART" id="SM00849"/>
    </source>
</evidence>
<evidence type="ECO:0000256" key="4">
    <source>
        <dbReference type="ARBA" id="ARBA00014856"/>
    </source>
</evidence>
<dbReference type="FunCoup" id="A0A7N9ATN6">
    <property type="interactions" value="51"/>
</dbReference>
<name>A0A7N9ATN6_9TELE</name>
<protein>
    <recommendedName>
        <fullName evidence="4">Metallo-beta-lactamase domain-containing protein 1</fullName>
    </recommendedName>
    <alternativeName>
        <fullName evidence="5">Endoribonuclease MBLAC1</fullName>
    </alternativeName>
</protein>
<evidence type="ECO:0000256" key="7">
    <source>
        <dbReference type="ARBA" id="ARBA00045869"/>
    </source>
</evidence>
<dbReference type="AlphaFoldDB" id="A0A7N9ATN6"/>
<evidence type="ECO:0000256" key="2">
    <source>
        <dbReference type="ARBA" id="ARBA00006759"/>
    </source>
</evidence>
<dbReference type="Ensembl" id="ENSMAMT00000046641.1">
    <property type="protein sequence ID" value="ENSMAMP00000061506.1"/>
    <property type="gene ID" value="ENSMAMG00000028501.1"/>
</dbReference>
<evidence type="ECO:0000256" key="1">
    <source>
        <dbReference type="ARBA" id="ARBA00004514"/>
    </source>
</evidence>
<dbReference type="CTD" id="255374"/>
<accession>A0A7N9ATN6</accession>
<dbReference type="SMART" id="SM00849">
    <property type="entry name" value="Lactamase_B"/>
    <property type="match status" value="1"/>
</dbReference>